<sequence>MLKDKVNVFYESIIEDLLKCNFAICDDFFSNDEVSALRDNLLLKTEEENFRRAAIGNLFNEKVVKSIRGDSILWIDEDRMDLVEEMYFNKVNHFIDYLNSTCFLGIEESEFHYAVYPEGTFYKRHLDVFQNDDRRTLSLVFYLNQEDWQADYGGELALYLPDDDGGEVCKLIQPLAGRLVVFESKLLEHEVKQVKHPRYSITGWLKTR</sequence>
<evidence type="ECO:0000259" key="7">
    <source>
        <dbReference type="PROSITE" id="PS51471"/>
    </source>
</evidence>
<dbReference type="GO" id="GO:0071456">
    <property type="term" value="P:cellular response to hypoxia"/>
    <property type="evidence" value="ECO:0007669"/>
    <property type="project" value="TreeGrafter"/>
</dbReference>
<keyword evidence="4" id="KW-0223">Dioxygenase</keyword>
<dbReference type="InterPro" id="IPR006620">
    <property type="entry name" value="Pro_4_hyd_alph"/>
</dbReference>
<evidence type="ECO:0000256" key="6">
    <source>
        <dbReference type="ARBA" id="ARBA00023004"/>
    </source>
</evidence>
<keyword evidence="6" id="KW-0408">Iron</keyword>
<dbReference type="OrthoDB" id="9783171at2"/>
<proteinExistence type="predicted"/>
<evidence type="ECO:0000256" key="4">
    <source>
        <dbReference type="ARBA" id="ARBA00022964"/>
    </source>
</evidence>
<dbReference type="InterPro" id="IPR051559">
    <property type="entry name" value="HIF_prolyl_hydroxylases"/>
</dbReference>
<gene>
    <name evidence="8" type="ORF">SAMN04487893_104162</name>
</gene>
<keyword evidence="9" id="KW-1185">Reference proteome</keyword>
<keyword evidence="5" id="KW-0560">Oxidoreductase</keyword>
<dbReference type="Gene3D" id="2.60.120.620">
    <property type="entry name" value="q2cbj1_9rhob like domain"/>
    <property type="match status" value="1"/>
</dbReference>
<dbReference type="RefSeq" id="WP_090678451.1">
    <property type="nucleotide sequence ID" value="NZ_FORU01000004.1"/>
</dbReference>
<dbReference type="PANTHER" id="PTHR12907:SF26">
    <property type="entry name" value="HIF PROLYL HYDROXYLASE, ISOFORM C"/>
    <property type="match status" value="1"/>
</dbReference>
<name>A0A1I3PK33_9FLAO</name>
<dbReference type="PROSITE" id="PS51471">
    <property type="entry name" value="FE2OG_OXY"/>
    <property type="match status" value="1"/>
</dbReference>
<dbReference type="GO" id="GO:0031543">
    <property type="term" value="F:peptidyl-proline dioxygenase activity"/>
    <property type="evidence" value="ECO:0007669"/>
    <property type="project" value="TreeGrafter"/>
</dbReference>
<dbReference type="GO" id="GO:0031418">
    <property type="term" value="F:L-ascorbic acid binding"/>
    <property type="evidence" value="ECO:0007669"/>
    <property type="project" value="UniProtKB-KW"/>
</dbReference>
<keyword evidence="3" id="KW-0847">Vitamin C</keyword>
<accession>A0A1I3PK33</accession>
<organism evidence="8 9">
    <name type="scientific">Myroides guanonis</name>
    <dbReference type="NCBI Taxonomy" id="1150112"/>
    <lineage>
        <taxon>Bacteria</taxon>
        <taxon>Pseudomonadati</taxon>
        <taxon>Bacteroidota</taxon>
        <taxon>Flavobacteriia</taxon>
        <taxon>Flavobacteriales</taxon>
        <taxon>Flavobacteriaceae</taxon>
        <taxon>Myroides</taxon>
    </lineage>
</organism>
<dbReference type="AlphaFoldDB" id="A0A1I3PK33"/>
<dbReference type="GO" id="GO:0008198">
    <property type="term" value="F:ferrous iron binding"/>
    <property type="evidence" value="ECO:0007669"/>
    <property type="project" value="TreeGrafter"/>
</dbReference>
<dbReference type="STRING" id="1150112.SAMN04487893_104162"/>
<dbReference type="InterPro" id="IPR005123">
    <property type="entry name" value="Oxoglu/Fe-dep_dioxygenase_dom"/>
</dbReference>
<protein>
    <submittedName>
        <fullName evidence="8">SM-20-related protein</fullName>
    </submittedName>
</protein>
<dbReference type="Pfam" id="PF13640">
    <property type="entry name" value="2OG-FeII_Oxy_3"/>
    <property type="match status" value="1"/>
</dbReference>
<evidence type="ECO:0000256" key="3">
    <source>
        <dbReference type="ARBA" id="ARBA00022896"/>
    </source>
</evidence>
<evidence type="ECO:0000313" key="9">
    <source>
        <dbReference type="Proteomes" id="UP000243887"/>
    </source>
</evidence>
<evidence type="ECO:0000256" key="5">
    <source>
        <dbReference type="ARBA" id="ARBA00023002"/>
    </source>
</evidence>
<evidence type="ECO:0000256" key="1">
    <source>
        <dbReference type="ARBA" id="ARBA00001961"/>
    </source>
</evidence>
<dbReference type="SMART" id="SM00702">
    <property type="entry name" value="P4Hc"/>
    <property type="match status" value="1"/>
</dbReference>
<keyword evidence="2" id="KW-0479">Metal-binding</keyword>
<evidence type="ECO:0000313" key="8">
    <source>
        <dbReference type="EMBL" id="SFJ21853.1"/>
    </source>
</evidence>
<dbReference type="PANTHER" id="PTHR12907">
    <property type="entry name" value="EGL NINE HOMOLOG-RELATED"/>
    <property type="match status" value="1"/>
</dbReference>
<dbReference type="InterPro" id="IPR044862">
    <property type="entry name" value="Pro_4_hyd_alph_FE2OG_OXY"/>
</dbReference>
<dbReference type="Proteomes" id="UP000243887">
    <property type="component" value="Unassembled WGS sequence"/>
</dbReference>
<feature type="domain" description="Fe2OG dioxygenase" evidence="7">
    <location>
        <begin position="106"/>
        <end position="207"/>
    </location>
</feature>
<comment type="cofactor">
    <cofactor evidence="1">
        <name>L-ascorbate</name>
        <dbReference type="ChEBI" id="CHEBI:38290"/>
    </cofactor>
</comment>
<dbReference type="EMBL" id="FORU01000004">
    <property type="protein sequence ID" value="SFJ21853.1"/>
    <property type="molecule type" value="Genomic_DNA"/>
</dbReference>
<reference evidence="9" key="1">
    <citation type="submission" date="2016-10" db="EMBL/GenBank/DDBJ databases">
        <authorList>
            <person name="Varghese N."/>
            <person name="Submissions S."/>
        </authorList>
    </citation>
    <scope>NUCLEOTIDE SEQUENCE [LARGE SCALE GENOMIC DNA]</scope>
    <source>
        <strain evidence="9">DSM 26542</strain>
    </source>
</reference>
<evidence type="ECO:0000256" key="2">
    <source>
        <dbReference type="ARBA" id="ARBA00022723"/>
    </source>
</evidence>